<dbReference type="Proteomes" id="UP000185874">
    <property type="component" value="Unassembled WGS sequence"/>
</dbReference>
<reference evidence="2 3" key="1">
    <citation type="journal article" date="2016" name="Nat. Commun.">
        <title>Thousands of microbial genomes shed light on interconnected biogeochemical processes in an aquifer system.</title>
        <authorList>
            <person name="Anantharaman K."/>
            <person name="Brown C.T."/>
            <person name="Hug L.A."/>
            <person name="Sharon I."/>
            <person name="Castelle C.J."/>
            <person name="Probst A.J."/>
            <person name="Thomas B.C."/>
            <person name="Singh A."/>
            <person name="Wilkins M.J."/>
            <person name="Karaoz U."/>
            <person name="Brodie E.L."/>
            <person name="Williams K.H."/>
            <person name="Hubbard S.S."/>
            <person name="Banfield J.F."/>
        </authorList>
    </citation>
    <scope>NUCLEOTIDE SEQUENCE [LARGE SCALE GENOMIC DNA]</scope>
</reference>
<comment type="caution">
    <text evidence="2">The sequence shown here is derived from an EMBL/GenBank/DDBJ whole genome shotgun (WGS) entry which is preliminary data.</text>
</comment>
<keyword evidence="1" id="KW-0472">Membrane</keyword>
<accession>A0A1F7SGA7</accession>
<organism evidence="2 3">
    <name type="scientific">Candidatus Shapirobacteria bacterium RBG_13_44_7</name>
    <dbReference type="NCBI Taxonomy" id="1802149"/>
    <lineage>
        <taxon>Bacteria</taxon>
        <taxon>Candidatus Shapironibacteriota</taxon>
    </lineage>
</organism>
<dbReference type="EMBL" id="MGDJ01000030">
    <property type="protein sequence ID" value="OGL52264.1"/>
    <property type="molecule type" value="Genomic_DNA"/>
</dbReference>
<dbReference type="Pfam" id="PF18910">
    <property type="entry name" value="DUF5665"/>
    <property type="match status" value="1"/>
</dbReference>
<protein>
    <submittedName>
        <fullName evidence="2">Uncharacterized protein</fullName>
    </submittedName>
</protein>
<dbReference type="InterPro" id="IPR043723">
    <property type="entry name" value="DUF5665"/>
</dbReference>
<proteinExistence type="predicted"/>
<evidence type="ECO:0000256" key="1">
    <source>
        <dbReference type="SAM" id="Phobius"/>
    </source>
</evidence>
<evidence type="ECO:0000313" key="3">
    <source>
        <dbReference type="Proteomes" id="UP000185874"/>
    </source>
</evidence>
<name>A0A1F7SGA7_9BACT</name>
<gene>
    <name evidence="2" type="ORF">A3K55_00650</name>
</gene>
<evidence type="ECO:0000313" key="2">
    <source>
        <dbReference type="EMBL" id="OGL52264.1"/>
    </source>
</evidence>
<keyword evidence="1" id="KW-0812">Transmembrane</keyword>
<feature type="transmembrane region" description="Helical" evidence="1">
    <location>
        <begin position="37"/>
        <end position="67"/>
    </location>
</feature>
<keyword evidence="1" id="KW-1133">Transmembrane helix</keyword>
<dbReference type="AlphaFoldDB" id="A0A1F7SGA7"/>
<sequence length="97" mass="11059">MDDNQKLTSELQKLNQKLDTIGNHSRYLVYNANPFKFALFNFIAGMFHALGNLFVTVVLAALAVYLLSSLNFNQIINNWLQNLVKQVTIENFLPSQP</sequence>